<dbReference type="PROSITE" id="PS51779">
    <property type="entry name" value="POTRA"/>
    <property type="match status" value="1"/>
</dbReference>
<dbReference type="EMBL" id="FKIF01000001">
    <property type="protein sequence ID" value="SAI65947.1"/>
    <property type="molecule type" value="Genomic_DNA"/>
</dbReference>
<dbReference type="Pfam" id="PF08478">
    <property type="entry name" value="POTRA_1"/>
    <property type="match status" value="1"/>
</dbReference>
<comment type="function">
    <text evidence="9">Essential cell division protein. May link together the upstream cell division proteins, which are predominantly cytoplasmic, with the downstream cell division proteins, which are predominantly periplasmic. May control correct divisome assembly.</text>
</comment>
<evidence type="ECO:0000256" key="2">
    <source>
        <dbReference type="ARBA" id="ARBA00022475"/>
    </source>
</evidence>
<dbReference type="Pfam" id="PF03799">
    <property type="entry name" value="FtsQ_DivIB_C"/>
    <property type="match status" value="1"/>
</dbReference>
<dbReference type="InterPro" id="IPR045335">
    <property type="entry name" value="FtsQ_C_sf"/>
</dbReference>
<dbReference type="PANTHER" id="PTHR35851">
    <property type="entry name" value="CELL DIVISION PROTEIN FTSQ"/>
    <property type="match status" value="1"/>
</dbReference>
<keyword evidence="8 9" id="KW-0131">Cell cycle</keyword>
<organism evidence="11 12">
    <name type="scientific">Bordetella ansorpii</name>
    <dbReference type="NCBI Taxonomy" id="288768"/>
    <lineage>
        <taxon>Bacteria</taxon>
        <taxon>Pseudomonadati</taxon>
        <taxon>Pseudomonadota</taxon>
        <taxon>Betaproteobacteria</taxon>
        <taxon>Burkholderiales</taxon>
        <taxon>Alcaligenaceae</taxon>
        <taxon>Bordetella</taxon>
    </lineage>
</organism>
<dbReference type="AlphaFoldDB" id="A0A157S6C0"/>
<dbReference type="Gene3D" id="3.10.20.310">
    <property type="entry name" value="membrane protein fhac"/>
    <property type="match status" value="1"/>
</dbReference>
<sequence length="270" mass="30308">MWNDARTINLIANTLAVLAVAVMLACGVAWVAQRPYFTLAAIELEPMPDSELHYVSPGSVRASIAGRFRGNFFTMDLDEAREVFESVPWVRHATIRRIWPNTLRVRIEEQQPLALWNENQMINTWGEAFTANTGELDDDSDLPQFSGPEGSQELVVQRYAELARWFAPLDLRVKELELSPRYAWRAKLSNDLLLDLGRDPAADAPDPLGLPGALPFAARIQRFVQAWPAVATRLEGRTVTQADLRYPNGFALALAPLPEPQSHTKPPKKR</sequence>
<dbReference type="GO" id="GO:0005886">
    <property type="term" value="C:plasma membrane"/>
    <property type="evidence" value="ECO:0007669"/>
    <property type="project" value="UniProtKB-SubCell"/>
</dbReference>
<dbReference type="STRING" id="288768.SAMEA3906486_00701"/>
<keyword evidence="5 9" id="KW-0812">Transmembrane</keyword>
<dbReference type="PROSITE" id="PS51257">
    <property type="entry name" value="PROKAR_LIPOPROTEIN"/>
    <property type="match status" value="1"/>
</dbReference>
<protein>
    <recommendedName>
        <fullName evidence="9">Cell division protein FtsQ</fullName>
    </recommendedName>
</protein>
<dbReference type="InterPro" id="IPR005548">
    <property type="entry name" value="Cell_div_FtsQ/DivIB_C"/>
</dbReference>
<gene>
    <name evidence="9 11" type="primary">ftsQ</name>
    <name evidence="11" type="ORF">SAMEA3906486_00701</name>
</gene>
<comment type="similarity">
    <text evidence="9">Belongs to the FtsQ/DivIB family. FtsQ subfamily.</text>
</comment>
<evidence type="ECO:0000256" key="3">
    <source>
        <dbReference type="ARBA" id="ARBA00022519"/>
    </source>
</evidence>
<evidence type="ECO:0000256" key="7">
    <source>
        <dbReference type="ARBA" id="ARBA00023136"/>
    </source>
</evidence>
<keyword evidence="2 9" id="KW-1003">Cell membrane</keyword>
<dbReference type="InterPro" id="IPR034746">
    <property type="entry name" value="POTRA"/>
</dbReference>
<name>A0A157S6C0_9BORD</name>
<comment type="subcellular location">
    <subcellularLocation>
        <location evidence="9">Cell inner membrane</location>
        <topology evidence="9">Single-pass type II membrane protein</topology>
    </subcellularLocation>
    <subcellularLocation>
        <location evidence="1">Membrane</location>
    </subcellularLocation>
    <text evidence="9">Localizes to the division septum.</text>
</comment>
<dbReference type="RefSeq" id="WP_066123548.1">
    <property type="nucleotide sequence ID" value="NZ_FKIF01000001.1"/>
</dbReference>
<keyword evidence="6 9" id="KW-1133">Transmembrane helix</keyword>
<reference evidence="11 12" key="1">
    <citation type="submission" date="2016-04" db="EMBL/GenBank/DDBJ databases">
        <authorList>
            <consortium name="Pathogen Informatics"/>
        </authorList>
    </citation>
    <scope>NUCLEOTIDE SEQUENCE [LARGE SCALE GENOMIC DNA]</scope>
    <source>
        <strain evidence="11 12">H050680373</strain>
    </source>
</reference>
<evidence type="ECO:0000256" key="4">
    <source>
        <dbReference type="ARBA" id="ARBA00022618"/>
    </source>
</evidence>
<dbReference type="InterPro" id="IPR013685">
    <property type="entry name" value="POTRA_FtsQ_type"/>
</dbReference>
<evidence type="ECO:0000256" key="8">
    <source>
        <dbReference type="ARBA" id="ARBA00023306"/>
    </source>
</evidence>
<dbReference type="GO" id="GO:0032153">
    <property type="term" value="C:cell division site"/>
    <property type="evidence" value="ECO:0007669"/>
    <property type="project" value="UniProtKB-UniRule"/>
</dbReference>
<evidence type="ECO:0000256" key="5">
    <source>
        <dbReference type="ARBA" id="ARBA00022692"/>
    </source>
</evidence>
<dbReference type="GO" id="GO:0043093">
    <property type="term" value="P:FtsZ-dependent cytokinesis"/>
    <property type="evidence" value="ECO:0007669"/>
    <property type="project" value="UniProtKB-UniRule"/>
</dbReference>
<comment type="subunit">
    <text evidence="9">Part of a complex composed of FtsB, FtsL and FtsQ.</text>
</comment>
<feature type="transmembrane region" description="Helical" evidence="9">
    <location>
        <begin position="12"/>
        <end position="32"/>
    </location>
</feature>
<evidence type="ECO:0000313" key="12">
    <source>
        <dbReference type="Proteomes" id="UP000076848"/>
    </source>
</evidence>
<evidence type="ECO:0000256" key="9">
    <source>
        <dbReference type="HAMAP-Rule" id="MF_00911"/>
    </source>
</evidence>
<keyword evidence="12" id="KW-1185">Reference proteome</keyword>
<feature type="domain" description="POTRA" evidence="10">
    <location>
        <begin position="37"/>
        <end position="110"/>
    </location>
</feature>
<dbReference type="InterPro" id="IPR026579">
    <property type="entry name" value="FtsQ"/>
</dbReference>
<evidence type="ECO:0000256" key="1">
    <source>
        <dbReference type="ARBA" id="ARBA00004370"/>
    </source>
</evidence>
<keyword evidence="7 9" id="KW-0472">Membrane</keyword>
<evidence type="ECO:0000313" key="11">
    <source>
        <dbReference type="EMBL" id="SAI65947.1"/>
    </source>
</evidence>
<keyword evidence="3 9" id="KW-0997">Cell inner membrane</keyword>
<dbReference type="PANTHER" id="PTHR35851:SF1">
    <property type="entry name" value="CELL DIVISION PROTEIN FTSQ"/>
    <property type="match status" value="1"/>
</dbReference>
<dbReference type="HAMAP" id="MF_00911">
    <property type="entry name" value="FtsQ_subfam"/>
    <property type="match status" value="1"/>
</dbReference>
<dbReference type="Gene3D" id="3.40.50.11690">
    <property type="entry name" value="Cell division protein FtsQ/DivIB"/>
    <property type="match status" value="1"/>
</dbReference>
<dbReference type="OrthoDB" id="9790370at2"/>
<dbReference type="Proteomes" id="UP000076848">
    <property type="component" value="Unassembled WGS sequence"/>
</dbReference>
<accession>A0A157S6C0</accession>
<keyword evidence="4 9" id="KW-0132">Cell division</keyword>
<evidence type="ECO:0000259" key="10">
    <source>
        <dbReference type="PROSITE" id="PS51779"/>
    </source>
</evidence>
<dbReference type="GO" id="GO:0090529">
    <property type="term" value="P:cell septum assembly"/>
    <property type="evidence" value="ECO:0007669"/>
    <property type="project" value="InterPro"/>
</dbReference>
<proteinExistence type="inferred from homology"/>
<evidence type="ECO:0000256" key="6">
    <source>
        <dbReference type="ARBA" id="ARBA00022989"/>
    </source>
</evidence>